<dbReference type="GO" id="GO:0005524">
    <property type="term" value="F:ATP binding"/>
    <property type="evidence" value="ECO:0007669"/>
    <property type="project" value="InterPro"/>
</dbReference>
<dbReference type="Proteomes" id="UP000021108">
    <property type="component" value="Unassembled WGS sequence"/>
</dbReference>
<accession>A0A009PXI3</accession>
<dbReference type="EMBL" id="JEXD01000016">
    <property type="protein sequence ID" value="EXC07167.1"/>
    <property type="molecule type" value="Genomic_DNA"/>
</dbReference>
<comment type="caution">
    <text evidence="1">The sequence shown here is derived from an EMBL/GenBank/DDBJ whole genome shotgun (WGS) entry which is preliminary data.</text>
</comment>
<dbReference type="RefSeq" id="WP_001112527.1">
    <property type="nucleotide sequence ID" value="NZ_JEXD01000016.1"/>
</dbReference>
<organism evidence="1 2">
    <name type="scientific">Acinetobacter baumannii 625974</name>
    <dbReference type="NCBI Taxonomy" id="1310607"/>
    <lineage>
        <taxon>Bacteria</taxon>
        <taxon>Pseudomonadati</taxon>
        <taxon>Pseudomonadota</taxon>
        <taxon>Gammaproteobacteria</taxon>
        <taxon>Moraxellales</taxon>
        <taxon>Moraxellaceae</taxon>
        <taxon>Acinetobacter</taxon>
        <taxon>Acinetobacter calcoaceticus/baumannii complex</taxon>
    </lineage>
</organism>
<evidence type="ECO:0000313" key="1">
    <source>
        <dbReference type="EMBL" id="EXC07167.1"/>
    </source>
</evidence>
<dbReference type="InterPro" id="IPR036185">
    <property type="entry name" value="DNA_heli_DnaB-like_N_sf"/>
</dbReference>
<gene>
    <name evidence="1" type="ORF">J506_2186</name>
</gene>
<dbReference type="AlphaFoldDB" id="A0A009PXI3"/>
<sequence>MPDENNAMIRILIFISALLFFIPFTNAEDIFNGTILFKNNDWHFVRCSITQDDYLIEAPQEIFTQFKELQQQQKNYWVSVLAEVNEQQNGNLILKIEKIDEVHLDETCHLLEALKNFENRE</sequence>
<protein>
    <submittedName>
        <fullName evidence="1">Uncharacterized protein</fullName>
    </submittedName>
</protein>
<dbReference type="GO" id="GO:0006260">
    <property type="term" value="P:DNA replication"/>
    <property type="evidence" value="ECO:0007669"/>
    <property type="project" value="InterPro"/>
</dbReference>
<reference evidence="1 2" key="1">
    <citation type="submission" date="2014-02" db="EMBL/GenBank/DDBJ databases">
        <title>Comparative genomics and transcriptomics to identify genetic mechanisms underlying the emergence of carbapenem resistant Acinetobacter baumannii (CRAb).</title>
        <authorList>
            <person name="Harris A.D."/>
            <person name="Johnson K.J."/>
            <person name="George J."/>
            <person name="Shefchek K."/>
            <person name="Daugherty S.C."/>
            <person name="Parankush S."/>
            <person name="Sadzewicz L."/>
            <person name="Tallon L."/>
            <person name="Sengamalay N."/>
            <person name="Hazen T.H."/>
            <person name="Rasko D.A."/>
        </authorList>
    </citation>
    <scope>NUCLEOTIDE SEQUENCE [LARGE SCALE GENOMIC DNA]</scope>
    <source>
        <strain evidence="1 2">625974</strain>
    </source>
</reference>
<name>A0A009PXI3_ACIBA</name>
<dbReference type="PATRIC" id="fig|1310607.3.peg.2118"/>
<proteinExistence type="predicted"/>
<evidence type="ECO:0000313" key="2">
    <source>
        <dbReference type="Proteomes" id="UP000021108"/>
    </source>
</evidence>
<dbReference type="SUPFAM" id="SSF48024">
    <property type="entry name" value="N-terminal domain of DnaB helicase"/>
    <property type="match status" value="1"/>
</dbReference>
<dbReference type="GO" id="GO:0003678">
    <property type="term" value="F:DNA helicase activity"/>
    <property type="evidence" value="ECO:0007669"/>
    <property type="project" value="InterPro"/>
</dbReference>